<reference evidence="5 7" key="1">
    <citation type="submission" date="2020-01" db="EMBL/GenBank/DDBJ databases">
        <authorList>
            <consortium name="DOE Joint Genome Institute"/>
            <person name="Haridas S."/>
            <person name="Albert R."/>
            <person name="Binder M."/>
            <person name="Bloem J."/>
            <person name="Labutti K."/>
            <person name="Salamov A."/>
            <person name="Andreopoulos B."/>
            <person name="Baker S.E."/>
            <person name="Barry K."/>
            <person name="Bills G."/>
            <person name="Bluhm B.H."/>
            <person name="Cannon C."/>
            <person name="Castanera R."/>
            <person name="Culley D.E."/>
            <person name="Daum C."/>
            <person name="Ezra D."/>
            <person name="Gonzalez J.B."/>
            <person name="Henrissat B."/>
            <person name="Kuo A."/>
            <person name="Liang C."/>
            <person name="Lipzen A."/>
            <person name="Lutzoni F."/>
            <person name="Magnuson J."/>
            <person name="Mondo S."/>
            <person name="Nolan M."/>
            <person name="Ohm R."/>
            <person name="Pangilinan J."/>
            <person name="Park H.-J."/>
            <person name="Ramirez L."/>
            <person name="Alfaro M."/>
            <person name="Sun H."/>
            <person name="Tritt A."/>
            <person name="Yoshinaga Y."/>
            <person name="Zwiers L.-H."/>
            <person name="Turgeon B.G."/>
            <person name="Goodwin S.B."/>
            <person name="Spatafora J.W."/>
            <person name="Crous P.W."/>
            <person name="Grigoriev I.V."/>
        </authorList>
    </citation>
    <scope>NUCLEOTIDE SEQUENCE</scope>
    <source>
        <strain evidence="5 7">CBS 781.70</strain>
    </source>
</reference>
<dbReference type="OrthoDB" id="2102561at2759"/>
<evidence type="ECO:0000256" key="2">
    <source>
        <dbReference type="ARBA" id="ARBA00022857"/>
    </source>
</evidence>
<dbReference type="Proteomes" id="UP000504638">
    <property type="component" value="Unplaced"/>
</dbReference>
<dbReference type="PANTHER" id="PTHR44169:SF6">
    <property type="entry name" value="NADPH-DEPENDENT 1-ACYLDIHYDROXYACETONE PHOSPHATE REDUCTASE"/>
    <property type="match status" value="1"/>
</dbReference>
<organism evidence="5">
    <name type="scientific">Eremomyces bilateralis CBS 781.70</name>
    <dbReference type="NCBI Taxonomy" id="1392243"/>
    <lineage>
        <taxon>Eukaryota</taxon>
        <taxon>Fungi</taxon>
        <taxon>Dikarya</taxon>
        <taxon>Ascomycota</taxon>
        <taxon>Pezizomycotina</taxon>
        <taxon>Dothideomycetes</taxon>
        <taxon>Dothideomycetes incertae sedis</taxon>
        <taxon>Eremomycetales</taxon>
        <taxon>Eremomycetaceae</taxon>
        <taxon>Eremomyces</taxon>
    </lineage>
</organism>
<reference evidence="7" key="2">
    <citation type="submission" date="2020-04" db="EMBL/GenBank/DDBJ databases">
        <authorList>
            <consortium name="NCBI Genome Project"/>
        </authorList>
    </citation>
    <scope>NUCLEOTIDE SEQUENCE</scope>
    <source>
        <strain evidence="7">CBS 781.70</strain>
    </source>
</reference>
<dbReference type="FunFam" id="3.40.50.720:FF:000261">
    <property type="entry name" value="NADPH-dependent 1-acyldihydroxyacetone phosphate reductase"/>
    <property type="match status" value="1"/>
</dbReference>
<dbReference type="GO" id="GO:0004806">
    <property type="term" value="F:triacylglycerol lipase activity"/>
    <property type="evidence" value="ECO:0007669"/>
    <property type="project" value="TreeGrafter"/>
</dbReference>
<sequence length="282" mass="31243">MANKGQYVLITGASAGGIGHSLALEFASKGLNVLATVRDPSKATGLDRPNITVLPLEVTKPESVAELKEKISSITNGRLDILVNNAGSNYTVPALDLDVEDVKQMFDANVFGVMRMVQAFAPLLIETKGTIVQIGSLAGKMPYVFGSAYNASKAALHSYSDTLRLELQPFGVRVLTIVTGGVKSNLARSERVLRRDSIYLPIEPEYLRRVIHSQINGVPNEKYAKAVVAQVVSRSWWTPNEIWQGGGSWLVWFAVNYLPRGTMERVFYRMFNLWKLEKRKRS</sequence>
<dbReference type="RefSeq" id="XP_033533027.1">
    <property type="nucleotide sequence ID" value="XM_033683201.1"/>
</dbReference>
<dbReference type="GO" id="GO:0005811">
    <property type="term" value="C:lipid droplet"/>
    <property type="evidence" value="ECO:0007669"/>
    <property type="project" value="TreeGrafter"/>
</dbReference>
<dbReference type="Gene3D" id="3.40.50.720">
    <property type="entry name" value="NAD(P)-binding Rossmann-like Domain"/>
    <property type="match status" value="1"/>
</dbReference>
<evidence type="ECO:0000256" key="1">
    <source>
        <dbReference type="ARBA" id="ARBA00006484"/>
    </source>
</evidence>
<dbReference type="InterPro" id="IPR036291">
    <property type="entry name" value="NAD(P)-bd_dom_sf"/>
</dbReference>
<dbReference type="SUPFAM" id="SSF51735">
    <property type="entry name" value="NAD(P)-binding Rossmann-fold domains"/>
    <property type="match status" value="1"/>
</dbReference>
<dbReference type="AlphaFoldDB" id="A0A6G1G0E5"/>
<accession>A0A6G1G0E5</accession>
<dbReference type="GO" id="GO:0005783">
    <property type="term" value="C:endoplasmic reticulum"/>
    <property type="evidence" value="ECO:0007669"/>
    <property type="project" value="TreeGrafter"/>
</dbReference>
<name>A0A6G1G0E5_9PEZI</name>
<dbReference type="CDD" id="cd05374">
    <property type="entry name" value="17beta-HSD-like_SDR_c"/>
    <property type="match status" value="1"/>
</dbReference>
<keyword evidence="3" id="KW-0560">Oxidoreductase</keyword>
<dbReference type="EMBL" id="ML975162">
    <property type="protein sequence ID" value="KAF1811396.1"/>
    <property type="molecule type" value="Genomic_DNA"/>
</dbReference>
<dbReference type="InterPro" id="IPR002347">
    <property type="entry name" value="SDR_fam"/>
</dbReference>
<evidence type="ECO:0000313" key="5">
    <source>
        <dbReference type="EMBL" id="KAF1811396.1"/>
    </source>
</evidence>
<protein>
    <submittedName>
        <fullName evidence="5 7">NAD(P)-binding protein</fullName>
    </submittedName>
</protein>
<evidence type="ECO:0000313" key="7">
    <source>
        <dbReference type="RefSeq" id="XP_033533027.1"/>
    </source>
</evidence>
<dbReference type="Pfam" id="PF00106">
    <property type="entry name" value="adh_short"/>
    <property type="match status" value="1"/>
</dbReference>
<dbReference type="PANTHER" id="PTHR44169">
    <property type="entry name" value="NADPH-DEPENDENT 1-ACYLDIHYDROXYACETONE PHOSPHATE REDUCTASE"/>
    <property type="match status" value="1"/>
</dbReference>
<reference evidence="7" key="3">
    <citation type="submission" date="2025-04" db="UniProtKB">
        <authorList>
            <consortium name="RefSeq"/>
        </authorList>
    </citation>
    <scope>IDENTIFICATION</scope>
    <source>
        <strain evidence="7">CBS 781.70</strain>
    </source>
</reference>
<keyword evidence="2" id="KW-0521">NADP</keyword>
<comment type="similarity">
    <text evidence="1 4">Belongs to the short-chain dehydrogenases/reductases (SDR) family.</text>
</comment>
<dbReference type="GO" id="GO:0000140">
    <property type="term" value="F:acylglycerone-phosphate reductase (NADP+) activity"/>
    <property type="evidence" value="ECO:0007669"/>
    <property type="project" value="TreeGrafter"/>
</dbReference>
<keyword evidence="6" id="KW-1185">Reference proteome</keyword>
<evidence type="ECO:0000313" key="6">
    <source>
        <dbReference type="Proteomes" id="UP000504638"/>
    </source>
</evidence>
<evidence type="ECO:0000256" key="3">
    <source>
        <dbReference type="ARBA" id="ARBA00023002"/>
    </source>
</evidence>
<dbReference type="PROSITE" id="PS00061">
    <property type="entry name" value="ADH_SHORT"/>
    <property type="match status" value="1"/>
</dbReference>
<dbReference type="PRINTS" id="PR00080">
    <property type="entry name" value="SDRFAMILY"/>
</dbReference>
<proteinExistence type="inferred from homology"/>
<dbReference type="GO" id="GO:0019433">
    <property type="term" value="P:triglyceride catabolic process"/>
    <property type="evidence" value="ECO:0007669"/>
    <property type="project" value="TreeGrafter"/>
</dbReference>
<dbReference type="InterPro" id="IPR020904">
    <property type="entry name" value="Sc_DH/Rdtase_CS"/>
</dbReference>
<evidence type="ECO:0000256" key="4">
    <source>
        <dbReference type="RuleBase" id="RU000363"/>
    </source>
</evidence>
<gene>
    <name evidence="5 7" type="ORF">P152DRAFT_71835</name>
</gene>
<dbReference type="GO" id="GO:0006654">
    <property type="term" value="P:phosphatidic acid biosynthetic process"/>
    <property type="evidence" value="ECO:0007669"/>
    <property type="project" value="TreeGrafter"/>
</dbReference>
<dbReference type="GeneID" id="54423771"/>
<dbReference type="PRINTS" id="PR00081">
    <property type="entry name" value="GDHRDH"/>
</dbReference>